<feature type="compositionally biased region" description="Basic and acidic residues" evidence="7">
    <location>
        <begin position="64"/>
        <end position="75"/>
    </location>
</feature>
<feature type="domain" description="DnaK suppressor protein DksA N-terminal" evidence="9">
    <location>
        <begin position="109"/>
        <end position="178"/>
    </location>
</feature>
<feature type="zinc finger region" description="dksA C4-type" evidence="6">
    <location>
        <begin position="186"/>
        <end position="210"/>
    </location>
</feature>
<accession>A0ABC8QCL3</accession>
<keyword evidence="4 5" id="KW-0862">Zinc</keyword>
<dbReference type="AlphaFoldDB" id="A0ABC8QCL3"/>
<dbReference type="Gene3D" id="1.20.120.910">
    <property type="entry name" value="DksA, coiled-coil domain"/>
    <property type="match status" value="1"/>
</dbReference>
<comment type="similarity">
    <text evidence="5">Belongs to the DksA family.</text>
</comment>
<dbReference type="InterPro" id="IPR012784">
    <property type="entry name" value="DksA_RNA_pol-bd"/>
</dbReference>
<comment type="subunit">
    <text evidence="5">Interacts directly with the RNA polymerase.</text>
</comment>
<dbReference type="InterPro" id="IPR000962">
    <property type="entry name" value="Znf_DskA_TraR"/>
</dbReference>
<dbReference type="GO" id="GO:0010468">
    <property type="term" value="P:regulation of gene expression"/>
    <property type="evidence" value="ECO:0007669"/>
    <property type="project" value="UniProtKB-UniRule"/>
</dbReference>
<dbReference type="InterPro" id="IPR048489">
    <property type="entry name" value="DksA_N"/>
</dbReference>
<evidence type="ECO:0000256" key="2">
    <source>
        <dbReference type="ARBA" id="ARBA00022723"/>
    </source>
</evidence>
<evidence type="ECO:0000259" key="9">
    <source>
        <dbReference type="Pfam" id="PF21157"/>
    </source>
</evidence>
<comment type="caution">
    <text evidence="10">The sequence shown here is derived from an EMBL/GenBank/DDBJ whole genome shotgun (WGS) entry which is preliminary data.</text>
</comment>
<gene>
    <name evidence="10" type="primary">dksA_2</name>
    <name evidence="5" type="synonym">dksA</name>
    <name evidence="10" type="ORF">LMG18096_02698</name>
</gene>
<evidence type="ECO:0000256" key="3">
    <source>
        <dbReference type="ARBA" id="ARBA00022771"/>
    </source>
</evidence>
<proteinExistence type="inferred from homology"/>
<keyword evidence="3 5" id="KW-0863">Zinc-finger</keyword>
<dbReference type="InterPro" id="IPR020458">
    <property type="entry name" value="Znf_DskA_TraR_CS"/>
</dbReference>
<evidence type="ECO:0000313" key="11">
    <source>
        <dbReference type="Proteomes" id="UP001189663"/>
    </source>
</evidence>
<evidence type="ECO:0000313" key="10">
    <source>
        <dbReference type="EMBL" id="CAJ0792540.1"/>
    </source>
</evidence>
<keyword evidence="2 5" id="KW-0479">Metal-binding</keyword>
<keyword evidence="1 5" id="KW-0963">Cytoplasm</keyword>
<comment type="function">
    <text evidence="5">Transcription factor that acts by binding directly to the RNA polymerase (RNAP). Required for negative regulation of rRNA expression and positive regulation of several amino acid biosynthesis promoters.</text>
</comment>
<dbReference type="Pfam" id="PF01258">
    <property type="entry name" value="zf-dskA_traR"/>
    <property type="match status" value="1"/>
</dbReference>
<protein>
    <recommendedName>
        <fullName evidence="5">RNA polymerase-binding transcription factor DksA</fullName>
    </recommendedName>
</protein>
<dbReference type="Pfam" id="PF21157">
    <property type="entry name" value="DksA_N"/>
    <property type="match status" value="1"/>
</dbReference>
<dbReference type="EMBL" id="CATZAT010000004">
    <property type="protein sequence ID" value="CAJ0792540.1"/>
    <property type="molecule type" value="Genomic_DNA"/>
</dbReference>
<dbReference type="PROSITE" id="PS51128">
    <property type="entry name" value="ZF_DKSA_2"/>
    <property type="match status" value="1"/>
</dbReference>
<evidence type="ECO:0000256" key="7">
    <source>
        <dbReference type="SAM" id="MobiDB-lite"/>
    </source>
</evidence>
<evidence type="ECO:0000259" key="8">
    <source>
        <dbReference type="Pfam" id="PF01258"/>
    </source>
</evidence>
<dbReference type="HAMAP" id="MF_00926">
    <property type="entry name" value="DksA"/>
    <property type="match status" value="1"/>
</dbReference>
<evidence type="ECO:0000256" key="6">
    <source>
        <dbReference type="PROSITE-ProRule" id="PRU00510"/>
    </source>
</evidence>
<feature type="domain" description="Zinc finger DksA/TraR C4-type" evidence="8">
    <location>
        <begin position="182"/>
        <end position="216"/>
    </location>
</feature>
<feature type="region of interest" description="Disordered" evidence="7">
    <location>
        <begin position="1"/>
        <end position="89"/>
    </location>
</feature>
<dbReference type="SUPFAM" id="SSF57716">
    <property type="entry name" value="Glucocorticoid receptor-like (DNA-binding domain)"/>
    <property type="match status" value="1"/>
</dbReference>
<dbReference type="SUPFAM" id="SSF109635">
    <property type="entry name" value="DnaK suppressor protein DksA, alpha-hairpin domain"/>
    <property type="match status" value="1"/>
</dbReference>
<dbReference type="NCBIfam" id="TIGR02420">
    <property type="entry name" value="dksA"/>
    <property type="match status" value="1"/>
</dbReference>
<reference evidence="10 11" key="1">
    <citation type="submission" date="2023-07" db="EMBL/GenBank/DDBJ databases">
        <authorList>
            <person name="Peeters C."/>
        </authorList>
    </citation>
    <scope>NUCLEOTIDE SEQUENCE [LARGE SCALE GENOMIC DNA]</scope>
    <source>
        <strain evidence="10 11">LMG 18096</strain>
    </source>
</reference>
<evidence type="ECO:0000256" key="1">
    <source>
        <dbReference type="ARBA" id="ARBA00022490"/>
    </source>
</evidence>
<sequence>MVTKTKEGHGANGGAGRSVMESAAAQAAPATRRKAAGGAAAGEAKGGARGGKSAASQNKSGASPRKDDAIAETARDLPGSSAATMSSKKLLTEAEILKMSDKDYMNEAQLAFFKDRLVKMRDEILANANQTTEHLRETVIVPDPADRATIEEEHALELRTRDRERKLLKKVEQSIARIDANDYGYCDETGEPIGIPRLLARPTATLTLEAQERREKRQKLMGD</sequence>
<dbReference type="PROSITE" id="PS01102">
    <property type="entry name" value="ZF_DKSA_1"/>
    <property type="match status" value="1"/>
</dbReference>
<evidence type="ECO:0000256" key="5">
    <source>
        <dbReference type="HAMAP-Rule" id="MF_00926"/>
    </source>
</evidence>
<dbReference type="Proteomes" id="UP001189663">
    <property type="component" value="Unassembled WGS sequence"/>
</dbReference>
<dbReference type="GO" id="GO:0008270">
    <property type="term" value="F:zinc ion binding"/>
    <property type="evidence" value="ECO:0007669"/>
    <property type="project" value="UniProtKB-UniRule"/>
</dbReference>
<name>A0ABC8QCL3_9RALS</name>
<evidence type="ECO:0000256" key="4">
    <source>
        <dbReference type="ARBA" id="ARBA00022833"/>
    </source>
</evidence>
<dbReference type="PANTHER" id="PTHR33823">
    <property type="entry name" value="RNA POLYMERASE-BINDING TRANSCRIPTION FACTOR DKSA-RELATED"/>
    <property type="match status" value="1"/>
</dbReference>
<dbReference type="InterPro" id="IPR037187">
    <property type="entry name" value="DnaK_N"/>
</dbReference>
<keyword evidence="11" id="KW-1185">Reference proteome</keyword>
<comment type="caution">
    <text evidence="5">Lacks conserved residue(s) required for the propagation of feature annotation.</text>
</comment>
<dbReference type="PANTHER" id="PTHR33823:SF2">
    <property type="entry name" value="RNA POLYMERASE-BINDING TRANSCRIPTION FACTOR DKSA"/>
    <property type="match status" value="1"/>
</dbReference>
<organism evidence="10 11">
    <name type="scientific">Ralstonia holmesii</name>
    <dbReference type="NCBI Taxonomy" id="3058602"/>
    <lineage>
        <taxon>Bacteria</taxon>
        <taxon>Pseudomonadati</taxon>
        <taxon>Pseudomonadota</taxon>
        <taxon>Betaproteobacteria</taxon>
        <taxon>Burkholderiales</taxon>
        <taxon>Burkholderiaceae</taxon>
        <taxon>Ralstonia</taxon>
    </lineage>
</organism>
<dbReference type="GO" id="GO:0005737">
    <property type="term" value="C:cytoplasm"/>
    <property type="evidence" value="ECO:0007669"/>
    <property type="project" value="UniProtKB-SubCell"/>
</dbReference>
<feature type="compositionally biased region" description="Low complexity" evidence="7">
    <location>
        <begin position="22"/>
        <end position="43"/>
    </location>
</feature>
<comment type="subcellular location">
    <subcellularLocation>
        <location evidence="5">Cytoplasm</location>
    </subcellularLocation>
</comment>